<sequence length="290" mass="33399">MKSDEMRIIQIPEISAIYYGLLQSGYDFYSIERSSEHVNALMKLTGKGTANDFFSGTKQKTCEVYPYWPRAFILEAATFFLNDSRTAYRDMEGLRRRIFSAGNITDRERDSGLWDWLEGFPEALRNVLADTGFSGYMEWEKKWIAGQNDACREELDMIRRCLETCTGRYDSPVKEIRICVNPIKCVYSSDYHLDGDRFVFTSGAFQAGSVIHEFLHHVVHPAVEAQKELILAKRPADETIDESYYQAGSDRGILNAFEEMAVRSLTEEVMRDEYPGDLETYIKTILDRNV</sequence>
<name>A0AC61PHL7_9FIRM</name>
<accession>A0AC61PHL7</accession>
<reference evidence="1" key="1">
    <citation type="submission" date="2017-04" db="EMBL/GenBank/DDBJ databases">
        <authorList>
            <person name="Varghese N."/>
            <person name="Submissions S."/>
        </authorList>
    </citation>
    <scope>NUCLEOTIDE SEQUENCE</scope>
    <source>
        <strain evidence="1">WTE2008</strain>
    </source>
</reference>
<dbReference type="EMBL" id="FWXZ01000001">
    <property type="protein sequence ID" value="SMC36148.1"/>
    <property type="molecule type" value="Genomic_DNA"/>
</dbReference>
<proteinExistence type="predicted"/>
<evidence type="ECO:0000313" key="1">
    <source>
        <dbReference type="EMBL" id="SMC36148.1"/>
    </source>
</evidence>
<protein>
    <submittedName>
        <fullName evidence="1">Uncharacterized protein</fullName>
    </submittedName>
</protein>
<gene>
    <name evidence="1" type="ORF">SAMN06297397_0260</name>
</gene>
<dbReference type="Proteomes" id="UP000192328">
    <property type="component" value="Unassembled WGS sequence"/>
</dbReference>
<evidence type="ECO:0000313" key="2">
    <source>
        <dbReference type="Proteomes" id="UP000192328"/>
    </source>
</evidence>
<organism evidence="1 2">
    <name type="scientific">Aristaeella lactis</name>
    <dbReference type="NCBI Taxonomy" id="3046383"/>
    <lineage>
        <taxon>Bacteria</taxon>
        <taxon>Bacillati</taxon>
        <taxon>Bacillota</taxon>
        <taxon>Clostridia</taxon>
        <taxon>Eubacteriales</taxon>
        <taxon>Aristaeellaceae</taxon>
        <taxon>Aristaeella</taxon>
    </lineage>
</organism>
<keyword evidence="2" id="KW-1185">Reference proteome</keyword>
<comment type="caution">
    <text evidence="1">The sequence shown here is derived from an EMBL/GenBank/DDBJ whole genome shotgun (WGS) entry which is preliminary data.</text>
</comment>